<sequence>MSHQLQQLPEGEDNLRRYKRVFNQFASIHKDSENYLTKDDFISAISPRETYTNITRDQYGVLFRIADRNHRGLLSFNDFVLFENLLSRPDAEYIIAYKVFDPENTGKVTLKNIKSILKQNWNPDAAPFNFNTEWFKLYVGSTDDNTLVSYDDFCQLLKGLTAERLRQAFRFYDKGNKGYITPDDFKAIVVQLSKNKLSDYVIEHAPTLANVFSGNHVSYGNVIAFYSVIRQLDTIELIVSECFKDSKDGTITRAAFVDAANKVARFTLFTPMEVEIIFHFAGLDNPTGKLTYDDFARLLEPTWKPMQASSAPVEVAETKQHNSMGWAFIEKAYGFVLGSIAGAVGATVVYPIDLVKTRMQNQRTAVVGQILYKNSFDCFSKVIKNEGFLGLYKGLLPQLVGVAPEKAIKLTMNDLMRGVFTDKKTGEIELWQEVLSGGIAGASQVIFTNPLEIVKIRLQIQGELSKSIDAPPKRSALWIVRHLGLVGLYKGAGACLLRDIPFSAIYFSAYSHLKKDYFKETATKKLAISELLLAGAIAGMPAAYLTTPADVIKTRLQVEARKGETTYNGIVDAARKILREEGFAAFFKGGAARVFRSSPQFGCTLMVYELLQRSFPLSKAEEKITKVASKVTRPLEVDQELLRSRHALKLLLNMDHKFGTVTSMQLIDKFSPSRV</sequence>
<keyword evidence="6" id="KW-0999">Mitochondrion inner membrane</keyword>
<gene>
    <name evidence="17" type="ORF">CONCODRAFT_77757</name>
</gene>
<dbReference type="FunFam" id="1.50.40.10:FF:000004">
    <property type="entry name" value="Calcium-binding mitochondrial carrier protein Aralar1"/>
    <property type="match status" value="1"/>
</dbReference>
<dbReference type="GO" id="GO:0005743">
    <property type="term" value="C:mitochondrial inner membrane"/>
    <property type="evidence" value="ECO:0007669"/>
    <property type="project" value="UniProtKB-SubCell"/>
</dbReference>
<feature type="repeat" description="Solcar" evidence="15">
    <location>
        <begin position="428"/>
        <end position="516"/>
    </location>
</feature>
<dbReference type="Gene3D" id="1.50.40.10">
    <property type="entry name" value="Mitochondrial carrier domain"/>
    <property type="match status" value="1"/>
</dbReference>
<dbReference type="PRINTS" id="PR00926">
    <property type="entry name" value="MITOCARRIER"/>
</dbReference>
<evidence type="ECO:0000256" key="9">
    <source>
        <dbReference type="ARBA" id="ARBA00023128"/>
    </source>
</evidence>
<evidence type="ECO:0000256" key="4">
    <source>
        <dbReference type="ARBA" id="ARBA00022692"/>
    </source>
</evidence>
<comment type="subcellular location">
    <subcellularLocation>
        <location evidence="1">Mitochondrion inner membrane</location>
        <topology evidence="1">Multi-pass membrane protein</topology>
    </subcellularLocation>
</comment>
<dbReference type="GO" id="GO:0005509">
    <property type="term" value="F:calcium ion binding"/>
    <property type="evidence" value="ECO:0007669"/>
    <property type="project" value="InterPro"/>
</dbReference>
<evidence type="ECO:0000256" key="7">
    <source>
        <dbReference type="ARBA" id="ARBA00022837"/>
    </source>
</evidence>
<dbReference type="GO" id="GO:0015183">
    <property type="term" value="F:L-aspartate transmembrane transporter activity"/>
    <property type="evidence" value="ECO:0007669"/>
    <property type="project" value="TreeGrafter"/>
</dbReference>
<keyword evidence="7" id="KW-0106">Calcium</keyword>
<dbReference type="PANTHER" id="PTHR45678:SF9">
    <property type="entry name" value="CALCIUM-BINDING MITOCHONDRIAL CARRIER PROTEIN ARALAR1"/>
    <property type="match status" value="1"/>
</dbReference>
<dbReference type="InterPro" id="IPR018108">
    <property type="entry name" value="MCP_transmembrane"/>
</dbReference>
<evidence type="ECO:0000259" key="16">
    <source>
        <dbReference type="PROSITE" id="PS50222"/>
    </source>
</evidence>
<evidence type="ECO:0000256" key="14">
    <source>
        <dbReference type="ARBA" id="ARBA00082232"/>
    </source>
</evidence>
<keyword evidence="4 15" id="KW-0812">Transmembrane</keyword>
<feature type="repeat" description="Solcar" evidence="15">
    <location>
        <begin position="526"/>
        <end position="614"/>
    </location>
</feature>
<evidence type="ECO:0000256" key="6">
    <source>
        <dbReference type="ARBA" id="ARBA00022792"/>
    </source>
</evidence>
<dbReference type="PROSITE" id="PS50222">
    <property type="entry name" value="EF_HAND_2"/>
    <property type="match status" value="1"/>
</dbReference>
<organism evidence="17 18">
    <name type="scientific">Conidiobolus coronatus (strain ATCC 28846 / CBS 209.66 / NRRL 28638)</name>
    <name type="common">Delacroixia coronata</name>
    <dbReference type="NCBI Taxonomy" id="796925"/>
    <lineage>
        <taxon>Eukaryota</taxon>
        <taxon>Fungi</taxon>
        <taxon>Fungi incertae sedis</taxon>
        <taxon>Zoopagomycota</taxon>
        <taxon>Entomophthoromycotina</taxon>
        <taxon>Entomophthoromycetes</taxon>
        <taxon>Entomophthorales</taxon>
        <taxon>Ancylistaceae</taxon>
        <taxon>Conidiobolus</taxon>
    </lineage>
</organism>
<comment type="subunit">
    <text evidence="11">Homodimer (via N-terminus).</text>
</comment>
<name>A0A137PBX1_CONC2</name>
<dbReference type="Gene3D" id="1.10.238.10">
    <property type="entry name" value="EF-hand"/>
    <property type="match status" value="2"/>
</dbReference>
<dbReference type="InterPro" id="IPR011992">
    <property type="entry name" value="EF-hand-dom_pair"/>
</dbReference>
<dbReference type="OMA" id="AFQNVMR"/>
<dbReference type="OrthoDB" id="2161at2759"/>
<dbReference type="SMART" id="SM00054">
    <property type="entry name" value="EFh"/>
    <property type="match status" value="2"/>
</dbReference>
<dbReference type="InterPro" id="IPR002048">
    <property type="entry name" value="EF_hand_dom"/>
</dbReference>
<comment type="similarity">
    <text evidence="2">Belongs to the mitochondrial carrier (TC 2.A.29) family.</text>
</comment>
<dbReference type="EMBL" id="KQ964452">
    <property type="protein sequence ID" value="KXN72465.1"/>
    <property type="molecule type" value="Genomic_DNA"/>
</dbReference>
<keyword evidence="5" id="KW-0677">Repeat</keyword>
<keyword evidence="9" id="KW-0496">Mitochondrion</keyword>
<dbReference type="SUPFAM" id="SSF47473">
    <property type="entry name" value="EF-hand"/>
    <property type="match status" value="2"/>
</dbReference>
<keyword evidence="18" id="KW-1185">Reference proteome</keyword>
<evidence type="ECO:0000313" key="17">
    <source>
        <dbReference type="EMBL" id="KXN72465.1"/>
    </source>
</evidence>
<keyword evidence="8" id="KW-1133">Transmembrane helix</keyword>
<dbReference type="SUPFAM" id="SSF103506">
    <property type="entry name" value="Mitochondrial carrier"/>
    <property type="match status" value="1"/>
</dbReference>
<proteinExistence type="inferred from homology"/>
<dbReference type="GO" id="GO:0043490">
    <property type="term" value="P:malate-aspartate shuttle"/>
    <property type="evidence" value="ECO:0007669"/>
    <property type="project" value="TreeGrafter"/>
</dbReference>
<evidence type="ECO:0000256" key="12">
    <source>
        <dbReference type="ARBA" id="ARBA00059916"/>
    </source>
</evidence>
<keyword evidence="10 15" id="KW-0472">Membrane</keyword>
<dbReference type="GO" id="GO:0005313">
    <property type="term" value="F:L-glutamate transmembrane transporter activity"/>
    <property type="evidence" value="ECO:0007669"/>
    <property type="project" value="TreeGrafter"/>
</dbReference>
<dbReference type="InterPro" id="IPR051028">
    <property type="entry name" value="Mito_Solute_Carrier"/>
</dbReference>
<feature type="repeat" description="Solcar" evidence="15">
    <location>
        <begin position="329"/>
        <end position="419"/>
    </location>
</feature>
<dbReference type="Pfam" id="PF13833">
    <property type="entry name" value="EF-hand_8"/>
    <property type="match status" value="1"/>
</dbReference>
<dbReference type="Proteomes" id="UP000070444">
    <property type="component" value="Unassembled WGS sequence"/>
</dbReference>
<reference evidence="17 18" key="1">
    <citation type="journal article" date="2015" name="Genome Biol. Evol.">
        <title>Phylogenomic analyses indicate that early fungi evolved digesting cell walls of algal ancestors of land plants.</title>
        <authorList>
            <person name="Chang Y."/>
            <person name="Wang S."/>
            <person name="Sekimoto S."/>
            <person name="Aerts A.L."/>
            <person name="Choi C."/>
            <person name="Clum A."/>
            <person name="LaButti K.M."/>
            <person name="Lindquist E.A."/>
            <person name="Yee Ngan C."/>
            <person name="Ohm R.A."/>
            <person name="Salamov A.A."/>
            <person name="Grigoriev I.V."/>
            <person name="Spatafora J.W."/>
            <person name="Berbee M.L."/>
        </authorList>
    </citation>
    <scope>NUCLEOTIDE SEQUENCE [LARGE SCALE GENOMIC DNA]</scope>
    <source>
        <strain evidence="17 18">NRRL 28638</strain>
    </source>
</reference>
<evidence type="ECO:0000313" key="18">
    <source>
        <dbReference type="Proteomes" id="UP000070444"/>
    </source>
</evidence>
<evidence type="ECO:0000256" key="15">
    <source>
        <dbReference type="PROSITE-ProRule" id="PRU00282"/>
    </source>
</evidence>
<comment type="function">
    <text evidence="12">Calcium-dependent mitochondrial aspartate and glutamate carrier. Transport of glutamate in mitochondria is required for mitochondrial transamination reactions and ornithine synthesis. Plays also a role in malate-aspartate NADH shuttle, which is critical for growth on acetate and fatty acids.</text>
</comment>
<dbReference type="InterPro" id="IPR002067">
    <property type="entry name" value="MCP"/>
</dbReference>
<dbReference type="STRING" id="796925.A0A137PBX1"/>
<dbReference type="AlphaFoldDB" id="A0A137PBX1"/>
<evidence type="ECO:0000256" key="5">
    <source>
        <dbReference type="ARBA" id="ARBA00022737"/>
    </source>
</evidence>
<dbReference type="InterPro" id="IPR023395">
    <property type="entry name" value="MCP_dom_sf"/>
</dbReference>
<evidence type="ECO:0000256" key="3">
    <source>
        <dbReference type="ARBA" id="ARBA00022448"/>
    </source>
</evidence>
<dbReference type="PANTHER" id="PTHR45678">
    <property type="entry name" value="MITOCHONDRIAL 2-OXODICARBOXYLATE CARRIER 1-RELATED"/>
    <property type="match status" value="1"/>
</dbReference>
<keyword evidence="3" id="KW-0813">Transport</keyword>
<evidence type="ECO:0000256" key="13">
    <source>
        <dbReference type="ARBA" id="ARBA00073787"/>
    </source>
</evidence>
<dbReference type="Pfam" id="PF00153">
    <property type="entry name" value="Mito_carr"/>
    <property type="match status" value="3"/>
</dbReference>
<evidence type="ECO:0000256" key="10">
    <source>
        <dbReference type="ARBA" id="ARBA00023136"/>
    </source>
</evidence>
<protein>
    <recommendedName>
        <fullName evidence="13">Mitochondrial aspartate-glutamate transporter AGC1</fullName>
    </recommendedName>
    <alternativeName>
        <fullName evidence="14">Aspartate-glutamate carrier 1</fullName>
    </alternativeName>
</protein>
<evidence type="ECO:0000256" key="1">
    <source>
        <dbReference type="ARBA" id="ARBA00004448"/>
    </source>
</evidence>
<dbReference type="Pfam" id="PF13405">
    <property type="entry name" value="EF-hand_6"/>
    <property type="match status" value="1"/>
</dbReference>
<evidence type="ECO:0000256" key="8">
    <source>
        <dbReference type="ARBA" id="ARBA00022989"/>
    </source>
</evidence>
<accession>A0A137PBX1</accession>
<dbReference type="PROSITE" id="PS50920">
    <property type="entry name" value="SOLCAR"/>
    <property type="match status" value="3"/>
</dbReference>
<feature type="domain" description="EF-hand" evidence="16">
    <location>
        <begin position="160"/>
        <end position="195"/>
    </location>
</feature>
<evidence type="ECO:0000256" key="11">
    <source>
        <dbReference type="ARBA" id="ARBA00038674"/>
    </source>
</evidence>
<evidence type="ECO:0000256" key="2">
    <source>
        <dbReference type="ARBA" id="ARBA00006375"/>
    </source>
</evidence>